<organism evidence="3 4">
    <name type="scientific">Solanum verrucosum</name>
    <dbReference type="NCBI Taxonomy" id="315347"/>
    <lineage>
        <taxon>Eukaryota</taxon>
        <taxon>Viridiplantae</taxon>
        <taxon>Streptophyta</taxon>
        <taxon>Embryophyta</taxon>
        <taxon>Tracheophyta</taxon>
        <taxon>Spermatophyta</taxon>
        <taxon>Magnoliopsida</taxon>
        <taxon>eudicotyledons</taxon>
        <taxon>Gunneridae</taxon>
        <taxon>Pentapetalae</taxon>
        <taxon>asterids</taxon>
        <taxon>lamiids</taxon>
        <taxon>Solanales</taxon>
        <taxon>Solanaceae</taxon>
        <taxon>Solanoideae</taxon>
        <taxon>Solaneae</taxon>
        <taxon>Solanum</taxon>
    </lineage>
</organism>
<dbReference type="SUPFAM" id="SSF56204">
    <property type="entry name" value="Hect, E3 ligase catalytic domain"/>
    <property type="match status" value="1"/>
</dbReference>
<dbReference type="Gene3D" id="3.30.2160.10">
    <property type="entry name" value="Hect, E3 ligase catalytic domain"/>
    <property type="match status" value="1"/>
</dbReference>
<keyword evidence="4" id="KW-1185">Reference proteome</keyword>
<sequence>MIALTLMYTIQTRVVLDRTFFLYFSRKDISFKDIRDAVPPLYRSWKEIQEMDPDIVDDDKLGLRFFWDLESTGSMKAIKLCFKGRRSSWIVRIWRYIFIL</sequence>
<dbReference type="GO" id="GO:0004842">
    <property type="term" value="F:ubiquitin-protein transferase activity"/>
    <property type="evidence" value="ECO:0007669"/>
    <property type="project" value="InterPro"/>
</dbReference>
<keyword evidence="1" id="KW-0833">Ubl conjugation pathway</keyword>
<dbReference type="InterPro" id="IPR035983">
    <property type="entry name" value="Hect_E3_ubiquitin_ligase"/>
</dbReference>
<dbReference type="Pfam" id="PF00632">
    <property type="entry name" value="HECT"/>
    <property type="match status" value="1"/>
</dbReference>
<accession>A0AAF0UA70</accession>
<protein>
    <recommendedName>
        <fullName evidence="2">HECT domain-containing protein</fullName>
    </recommendedName>
</protein>
<evidence type="ECO:0000313" key="3">
    <source>
        <dbReference type="EMBL" id="WMV41906.1"/>
    </source>
</evidence>
<dbReference type="AlphaFoldDB" id="A0AAF0UA70"/>
<name>A0AAF0UA70_SOLVR</name>
<evidence type="ECO:0000259" key="2">
    <source>
        <dbReference type="Pfam" id="PF00632"/>
    </source>
</evidence>
<dbReference type="Gene3D" id="3.90.1750.10">
    <property type="entry name" value="Hect, E3 ligase catalytic domains"/>
    <property type="match status" value="1"/>
</dbReference>
<evidence type="ECO:0000256" key="1">
    <source>
        <dbReference type="ARBA" id="ARBA00022786"/>
    </source>
</evidence>
<proteinExistence type="predicted"/>
<feature type="domain" description="HECT" evidence="2">
    <location>
        <begin position="1"/>
        <end position="86"/>
    </location>
</feature>
<gene>
    <name evidence="3" type="ORF">MTR67_035291</name>
</gene>
<dbReference type="InterPro" id="IPR000569">
    <property type="entry name" value="HECT_dom"/>
</dbReference>
<dbReference type="EMBL" id="CP133619">
    <property type="protein sequence ID" value="WMV41906.1"/>
    <property type="molecule type" value="Genomic_DNA"/>
</dbReference>
<evidence type="ECO:0000313" key="4">
    <source>
        <dbReference type="Proteomes" id="UP001234989"/>
    </source>
</evidence>
<dbReference type="Proteomes" id="UP001234989">
    <property type="component" value="Chromosome 8"/>
</dbReference>
<reference evidence="3" key="1">
    <citation type="submission" date="2023-08" db="EMBL/GenBank/DDBJ databases">
        <title>A de novo genome assembly of Solanum verrucosum Schlechtendal, a Mexican diploid species geographically isolated from the other diploid A-genome species in potato relatives.</title>
        <authorList>
            <person name="Hosaka K."/>
        </authorList>
    </citation>
    <scope>NUCLEOTIDE SEQUENCE</scope>
    <source>
        <tissue evidence="3">Young leaves</tissue>
    </source>
</reference>